<dbReference type="Gene3D" id="3.60.21.10">
    <property type="match status" value="1"/>
</dbReference>
<evidence type="ECO:0000313" key="6">
    <source>
        <dbReference type="EMBL" id="PPK72071.1"/>
    </source>
</evidence>
<keyword evidence="2" id="KW-0378">Hydrolase</keyword>
<dbReference type="EMBL" id="PTIY01000005">
    <property type="protein sequence ID" value="PPK72071.1"/>
    <property type="molecule type" value="Genomic_DNA"/>
</dbReference>
<evidence type="ECO:0000259" key="5">
    <source>
        <dbReference type="Pfam" id="PF00149"/>
    </source>
</evidence>
<dbReference type="Pfam" id="PF00149">
    <property type="entry name" value="Metallophos"/>
    <property type="match status" value="1"/>
</dbReference>
<dbReference type="GO" id="GO:0046872">
    <property type="term" value="F:metal ion binding"/>
    <property type="evidence" value="ECO:0007669"/>
    <property type="project" value="UniProtKB-KW"/>
</dbReference>
<dbReference type="InterPro" id="IPR050884">
    <property type="entry name" value="CNP_phosphodiesterase-III"/>
</dbReference>
<comment type="similarity">
    <text evidence="4">Belongs to the cyclic nucleotide phosphodiesterase class-III family.</text>
</comment>
<dbReference type="InterPro" id="IPR029052">
    <property type="entry name" value="Metallo-depent_PP-like"/>
</dbReference>
<dbReference type="InterPro" id="IPR004843">
    <property type="entry name" value="Calcineurin-like_PHP"/>
</dbReference>
<dbReference type="RefSeq" id="WP_104423446.1">
    <property type="nucleotide sequence ID" value="NZ_PTIY01000005.1"/>
</dbReference>
<evidence type="ECO:0000256" key="1">
    <source>
        <dbReference type="ARBA" id="ARBA00022723"/>
    </source>
</evidence>
<dbReference type="OrthoDB" id="9784378at2"/>
<protein>
    <submittedName>
        <fullName evidence="6">Icc protein</fullName>
    </submittedName>
</protein>
<dbReference type="PANTHER" id="PTHR42988">
    <property type="entry name" value="PHOSPHOHYDROLASE"/>
    <property type="match status" value="1"/>
</dbReference>
<evidence type="ECO:0000313" key="7">
    <source>
        <dbReference type="Proteomes" id="UP000238071"/>
    </source>
</evidence>
<keyword evidence="1" id="KW-0479">Metal-binding</keyword>
<keyword evidence="3" id="KW-0408">Iron</keyword>
<dbReference type="SUPFAM" id="SSF56300">
    <property type="entry name" value="Metallo-dependent phosphatases"/>
    <property type="match status" value="1"/>
</dbReference>
<evidence type="ECO:0000256" key="3">
    <source>
        <dbReference type="ARBA" id="ARBA00023004"/>
    </source>
</evidence>
<dbReference type="PANTHER" id="PTHR42988:SF2">
    <property type="entry name" value="CYCLIC NUCLEOTIDE PHOSPHODIESTERASE CBUA0032-RELATED"/>
    <property type="match status" value="1"/>
</dbReference>
<sequence>MTDSPACISILQLSDLHILAEPQDKMLGINTEHYFQACLEQAVRLRSRQPVRQSSRQAFDEQQHFDLILLTGDLAQDPCPASYRRILGSLEAYETPCVCLPGNHDDYELMQQVFNTDRINCRKQVLLDNWQVISLNSQIPGKPGGRLSNEELGFLENCLTGKPDHHALIAVHHHCLETNSSWMDTMIIENRQALLAIAGKYPQVKAITTGHIHQVMDIKTASFRVFGVPSTCFQFVPGSTEFGVNDTAPGYRLIELYADGRVESEVVRLPEPLAELQINTHGY</sequence>
<organism evidence="6 7">
    <name type="scientific">Methylobacter tundripaludum</name>
    <dbReference type="NCBI Taxonomy" id="173365"/>
    <lineage>
        <taxon>Bacteria</taxon>
        <taxon>Pseudomonadati</taxon>
        <taxon>Pseudomonadota</taxon>
        <taxon>Gammaproteobacteria</taxon>
        <taxon>Methylococcales</taxon>
        <taxon>Methylococcaceae</taxon>
        <taxon>Methylobacter</taxon>
    </lineage>
</organism>
<evidence type="ECO:0000256" key="4">
    <source>
        <dbReference type="ARBA" id="ARBA00025742"/>
    </source>
</evidence>
<dbReference type="CDD" id="cd07402">
    <property type="entry name" value="MPP_GpdQ"/>
    <property type="match status" value="1"/>
</dbReference>
<dbReference type="Proteomes" id="UP000238071">
    <property type="component" value="Unassembled WGS sequence"/>
</dbReference>
<comment type="caution">
    <text evidence="6">The sequence shown here is derived from an EMBL/GenBank/DDBJ whole genome shotgun (WGS) entry which is preliminary data.</text>
</comment>
<keyword evidence="7" id="KW-1185">Reference proteome</keyword>
<dbReference type="NCBIfam" id="NF008359">
    <property type="entry name" value="PRK11148.1"/>
    <property type="match status" value="1"/>
</dbReference>
<proteinExistence type="inferred from homology"/>
<dbReference type="AlphaFoldDB" id="A0A2S6H3R0"/>
<accession>A0A2S6H3R0</accession>
<gene>
    <name evidence="6" type="ORF">B0F88_105183</name>
</gene>
<dbReference type="GO" id="GO:0004112">
    <property type="term" value="F:cyclic-nucleotide phosphodiesterase activity"/>
    <property type="evidence" value="ECO:0007669"/>
    <property type="project" value="InterPro"/>
</dbReference>
<evidence type="ECO:0000256" key="2">
    <source>
        <dbReference type="ARBA" id="ARBA00022801"/>
    </source>
</evidence>
<feature type="domain" description="Calcineurin-like phosphoesterase" evidence="5">
    <location>
        <begin position="9"/>
        <end position="214"/>
    </location>
</feature>
<name>A0A2S6H3R0_9GAMM</name>
<dbReference type="InterPro" id="IPR026575">
    <property type="entry name" value="GpdQ/CpdA-like"/>
</dbReference>
<reference evidence="6 7" key="1">
    <citation type="submission" date="2018-02" db="EMBL/GenBank/DDBJ databases">
        <title>Subsurface microbial communities from deep shales in Ohio and West Virginia, USA.</title>
        <authorList>
            <person name="Wrighton K."/>
        </authorList>
    </citation>
    <scope>NUCLEOTIDE SEQUENCE [LARGE SCALE GENOMIC DNA]</scope>
    <source>
        <strain evidence="6 7">OWC-G53F</strain>
    </source>
</reference>